<organism evidence="1">
    <name type="scientific">marine sediment metagenome</name>
    <dbReference type="NCBI Taxonomy" id="412755"/>
    <lineage>
        <taxon>unclassified sequences</taxon>
        <taxon>metagenomes</taxon>
        <taxon>ecological metagenomes</taxon>
    </lineage>
</organism>
<feature type="non-terminal residue" evidence="1">
    <location>
        <position position="1"/>
    </location>
</feature>
<evidence type="ECO:0000313" key="1">
    <source>
        <dbReference type="EMBL" id="GAH49825.1"/>
    </source>
</evidence>
<dbReference type="AlphaFoldDB" id="X1GY88"/>
<name>X1GY88_9ZZZZ</name>
<gene>
    <name evidence="1" type="ORF">S03H2_31630</name>
</gene>
<sequence length="80" mass="8878">LGDAYAQAVVAASSRKRAQSLLEEHLKKDESIAAVFRGAPIKVRTFRDTKFKANEEGVITTKVRIQDISKPLILKNLAKQ</sequence>
<reference evidence="1" key="1">
    <citation type="journal article" date="2014" name="Front. Microbiol.">
        <title>High frequency of phylogenetically diverse reductive dehalogenase-homologous genes in deep subseafloor sedimentary metagenomes.</title>
        <authorList>
            <person name="Kawai M."/>
            <person name="Futagami T."/>
            <person name="Toyoda A."/>
            <person name="Takaki Y."/>
            <person name="Nishi S."/>
            <person name="Hori S."/>
            <person name="Arai W."/>
            <person name="Tsubouchi T."/>
            <person name="Morono Y."/>
            <person name="Uchiyama I."/>
            <person name="Ito T."/>
            <person name="Fujiyama A."/>
            <person name="Inagaki F."/>
            <person name="Takami H."/>
        </authorList>
    </citation>
    <scope>NUCLEOTIDE SEQUENCE</scope>
    <source>
        <strain evidence="1">Expedition CK06-06</strain>
    </source>
</reference>
<comment type="caution">
    <text evidence="1">The sequence shown here is derived from an EMBL/GenBank/DDBJ whole genome shotgun (WGS) entry which is preliminary data.</text>
</comment>
<dbReference type="EMBL" id="BARU01019192">
    <property type="protein sequence ID" value="GAH49825.1"/>
    <property type="molecule type" value="Genomic_DNA"/>
</dbReference>
<protein>
    <submittedName>
        <fullName evidence="1">Uncharacterized protein</fullName>
    </submittedName>
</protein>
<accession>X1GY88</accession>
<proteinExistence type="predicted"/>